<protein>
    <submittedName>
        <fullName evidence="2">Uncharacterized protein</fullName>
    </submittedName>
</protein>
<comment type="similarity">
    <text evidence="1">Belongs to the UPF0598 family.</text>
</comment>
<dbReference type="EMBL" id="OU898276">
    <property type="protein sequence ID" value="CAG9826302.1"/>
    <property type="molecule type" value="Genomic_DNA"/>
</dbReference>
<evidence type="ECO:0000313" key="2">
    <source>
        <dbReference type="EMBL" id="CAG9826302.1"/>
    </source>
</evidence>
<gene>
    <name evidence="2" type="ORF">DIABBA_LOCUS431</name>
</gene>
<dbReference type="Pfam" id="PF14956">
    <property type="entry name" value="DUF4505"/>
    <property type="match status" value="1"/>
</dbReference>
<dbReference type="AlphaFoldDB" id="A0A9N9SNH7"/>
<proteinExistence type="inferred from homology"/>
<dbReference type="PANTHER" id="PTHR31449">
    <property type="entry name" value="UPF0598 PROTEIN C8ORF82"/>
    <property type="match status" value="1"/>
</dbReference>
<evidence type="ECO:0000256" key="1">
    <source>
        <dbReference type="ARBA" id="ARBA00006322"/>
    </source>
</evidence>
<dbReference type="Proteomes" id="UP001153709">
    <property type="component" value="Chromosome 1"/>
</dbReference>
<name>A0A9N9SNH7_DIABA</name>
<dbReference type="PANTHER" id="PTHR31449:SF3">
    <property type="entry name" value="UPF0598 PROTEIN C8ORF82"/>
    <property type="match status" value="1"/>
</dbReference>
<accession>A0A9N9SNH7</accession>
<organism evidence="2 3">
    <name type="scientific">Diabrotica balteata</name>
    <name type="common">Banded cucumber beetle</name>
    <dbReference type="NCBI Taxonomy" id="107213"/>
    <lineage>
        <taxon>Eukaryota</taxon>
        <taxon>Metazoa</taxon>
        <taxon>Ecdysozoa</taxon>
        <taxon>Arthropoda</taxon>
        <taxon>Hexapoda</taxon>
        <taxon>Insecta</taxon>
        <taxon>Pterygota</taxon>
        <taxon>Neoptera</taxon>
        <taxon>Endopterygota</taxon>
        <taxon>Coleoptera</taxon>
        <taxon>Polyphaga</taxon>
        <taxon>Cucujiformia</taxon>
        <taxon>Chrysomeloidea</taxon>
        <taxon>Chrysomelidae</taxon>
        <taxon>Galerucinae</taxon>
        <taxon>Diabroticina</taxon>
        <taxon>Diabroticites</taxon>
        <taxon>Diabrotica</taxon>
    </lineage>
</organism>
<reference evidence="2" key="1">
    <citation type="submission" date="2022-01" db="EMBL/GenBank/DDBJ databases">
        <authorList>
            <person name="King R."/>
        </authorList>
    </citation>
    <scope>NUCLEOTIDE SEQUENCE</scope>
</reference>
<evidence type="ECO:0000313" key="3">
    <source>
        <dbReference type="Proteomes" id="UP001153709"/>
    </source>
</evidence>
<dbReference type="InterPro" id="IPR028108">
    <property type="entry name" value="DUF4505"/>
</dbReference>
<sequence>MIKTMNRYLKSFLKLENKLINLRHISYIQGQSPEPKVREYFYYIDHQGMLFLDDVRMKNFTSCFKEKKFLRFFFNQLRINTTARYQEFPYISLCGKERNFVRCDDYPIVYTHIVHKTEPDEIHLGYNHAGDLLTTKFLPDKVIMLPETGRVYHPCSDKTGGVGLVASKLAIEFSKSFTFENGDLNPPTHFTFENITYDLDSSWYQKANKVDR</sequence>
<dbReference type="OrthoDB" id="10260024at2759"/>
<keyword evidence="3" id="KW-1185">Reference proteome</keyword>